<name>A0A0A9AJW8_ARUDO</name>
<sequence length="39" mass="4468">MVAISNKEHLTVKLMNQKYIGILRGVMIYENANKSSLFL</sequence>
<evidence type="ECO:0000313" key="1">
    <source>
        <dbReference type="EMBL" id="JAD50113.1"/>
    </source>
</evidence>
<dbReference type="AlphaFoldDB" id="A0A0A9AJW8"/>
<reference evidence="1" key="1">
    <citation type="submission" date="2014-09" db="EMBL/GenBank/DDBJ databases">
        <authorList>
            <person name="Magalhaes I.L.F."/>
            <person name="Oliveira U."/>
            <person name="Santos F.R."/>
            <person name="Vidigal T.H.D.A."/>
            <person name="Brescovit A.D."/>
            <person name="Santos A.J."/>
        </authorList>
    </citation>
    <scope>NUCLEOTIDE SEQUENCE</scope>
    <source>
        <tissue evidence="1">Shoot tissue taken approximately 20 cm above the soil surface</tissue>
    </source>
</reference>
<protein>
    <submittedName>
        <fullName evidence="1">Uncharacterized protein</fullName>
    </submittedName>
</protein>
<dbReference type="EMBL" id="GBRH01247782">
    <property type="protein sequence ID" value="JAD50113.1"/>
    <property type="molecule type" value="Transcribed_RNA"/>
</dbReference>
<organism evidence="1">
    <name type="scientific">Arundo donax</name>
    <name type="common">Giant reed</name>
    <name type="synonym">Donax arundinaceus</name>
    <dbReference type="NCBI Taxonomy" id="35708"/>
    <lineage>
        <taxon>Eukaryota</taxon>
        <taxon>Viridiplantae</taxon>
        <taxon>Streptophyta</taxon>
        <taxon>Embryophyta</taxon>
        <taxon>Tracheophyta</taxon>
        <taxon>Spermatophyta</taxon>
        <taxon>Magnoliopsida</taxon>
        <taxon>Liliopsida</taxon>
        <taxon>Poales</taxon>
        <taxon>Poaceae</taxon>
        <taxon>PACMAD clade</taxon>
        <taxon>Arundinoideae</taxon>
        <taxon>Arundineae</taxon>
        <taxon>Arundo</taxon>
    </lineage>
</organism>
<reference evidence="1" key="2">
    <citation type="journal article" date="2015" name="Data Brief">
        <title>Shoot transcriptome of the giant reed, Arundo donax.</title>
        <authorList>
            <person name="Barrero R.A."/>
            <person name="Guerrero F.D."/>
            <person name="Moolhuijzen P."/>
            <person name="Goolsby J.A."/>
            <person name="Tidwell J."/>
            <person name="Bellgard S.E."/>
            <person name="Bellgard M.I."/>
        </authorList>
    </citation>
    <scope>NUCLEOTIDE SEQUENCE</scope>
    <source>
        <tissue evidence="1">Shoot tissue taken approximately 20 cm above the soil surface</tissue>
    </source>
</reference>
<proteinExistence type="predicted"/>
<accession>A0A0A9AJW8</accession>